<accession>A0A0D0BJM1</accession>
<name>A0A0D0BJM1_9AGAR</name>
<evidence type="ECO:0000313" key="2">
    <source>
        <dbReference type="EMBL" id="KIK49724.1"/>
    </source>
</evidence>
<dbReference type="HOGENOM" id="CLU_1329109_0_0_1"/>
<evidence type="ECO:0000256" key="1">
    <source>
        <dbReference type="SAM" id="MobiDB-lite"/>
    </source>
</evidence>
<evidence type="ECO:0000313" key="3">
    <source>
        <dbReference type="Proteomes" id="UP000053593"/>
    </source>
</evidence>
<protein>
    <submittedName>
        <fullName evidence="2">Unplaced genomic scaffold GYMLUscaffold_318, whole genome shotgun sequence</fullName>
    </submittedName>
</protein>
<dbReference type="AlphaFoldDB" id="A0A0D0BJM1"/>
<dbReference type="Proteomes" id="UP000053593">
    <property type="component" value="Unassembled WGS sequence"/>
</dbReference>
<reference evidence="2 3" key="1">
    <citation type="submission" date="2014-04" db="EMBL/GenBank/DDBJ databases">
        <title>Evolutionary Origins and Diversification of the Mycorrhizal Mutualists.</title>
        <authorList>
            <consortium name="DOE Joint Genome Institute"/>
            <consortium name="Mycorrhizal Genomics Consortium"/>
            <person name="Kohler A."/>
            <person name="Kuo A."/>
            <person name="Nagy L.G."/>
            <person name="Floudas D."/>
            <person name="Copeland A."/>
            <person name="Barry K.W."/>
            <person name="Cichocki N."/>
            <person name="Veneault-Fourrey C."/>
            <person name="LaButti K."/>
            <person name="Lindquist E.A."/>
            <person name="Lipzen A."/>
            <person name="Lundell T."/>
            <person name="Morin E."/>
            <person name="Murat C."/>
            <person name="Riley R."/>
            <person name="Ohm R."/>
            <person name="Sun H."/>
            <person name="Tunlid A."/>
            <person name="Henrissat B."/>
            <person name="Grigoriev I.V."/>
            <person name="Hibbett D.S."/>
            <person name="Martin F."/>
        </authorList>
    </citation>
    <scope>NUCLEOTIDE SEQUENCE [LARGE SCALE GENOMIC DNA]</scope>
    <source>
        <strain evidence="2 3">FD-317 M1</strain>
    </source>
</reference>
<dbReference type="EMBL" id="KN835066">
    <property type="protein sequence ID" value="KIK49724.1"/>
    <property type="molecule type" value="Genomic_DNA"/>
</dbReference>
<feature type="non-terminal residue" evidence="2">
    <location>
        <position position="207"/>
    </location>
</feature>
<organism evidence="2 3">
    <name type="scientific">Collybiopsis luxurians FD-317 M1</name>
    <dbReference type="NCBI Taxonomy" id="944289"/>
    <lineage>
        <taxon>Eukaryota</taxon>
        <taxon>Fungi</taxon>
        <taxon>Dikarya</taxon>
        <taxon>Basidiomycota</taxon>
        <taxon>Agaricomycotina</taxon>
        <taxon>Agaricomycetes</taxon>
        <taxon>Agaricomycetidae</taxon>
        <taxon>Agaricales</taxon>
        <taxon>Marasmiineae</taxon>
        <taxon>Omphalotaceae</taxon>
        <taxon>Collybiopsis</taxon>
        <taxon>Collybiopsis luxurians</taxon>
    </lineage>
</organism>
<proteinExistence type="predicted"/>
<keyword evidence="3" id="KW-1185">Reference proteome</keyword>
<gene>
    <name evidence="2" type="ORF">GYMLUDRAFT_65543</name>
</gene>
<sequence length="207" mass="23851">MSEPPMQGEHQKSDPDPLVPPNGQPETKVRAPKESCPVYGWWKQSLTAEEKNTARAAKKQAKRAQEVAGIQVESSGQGRLNTLHHAPIKFAWMENSNSEYQDVKNKHVADPDPRIDYTPYSLHEYPVHEQAAEQEARKQYDHSVYLFVGQWLGSRFGKKEDSTCQEIVNDLLGGKGKGKKKTKNMSDHAQEWGKRHWEEHWEQFYRN</sequence>
<feature type="region of interest" description="Disordered" evidence="1">
    <location>
        <begin position="1"/>
        <end position="34"/>
    </location>
</feature>